<reference evidence="16 17" key="2">
    <citation type="submission" date="2016-08" db="EMBL/GenBank/DDBJ databases">
        <title>Orenia metallireducens sp. nov. strain Z6, a Novel Metal-reducing Firmicute from the Deep Subsurface.</title>
        <authorList>
            <person name="Maxim B.I."/>
            <person name="Kenneth K."/>
            <person name="Flynn T.M."/>
            <person name="Oloughlin E.J."/>
            <person name="Locke R.A."/>
            <person name="Weber J.R."/>
            <person name="Egan S.M."/>
            <person name="Mackie R.I."/>
            <person name="Cann I.K."/>
        </authorList>
    </citation>
    <scope>NUCLEOTIDE SEQUENCE [LARGE SCALE GENOMIC DNA]</scope>
    <source>
        <strain evidence="16 17">Z6</strain>
    </source>
</reference>
<dbReference type="InterPro" id="IPR024083">
    <property type="entry name" value="Fumarase/histidase_N"/>
</dbReference>
<evidence type="ECO:0000256" key="2">
    <source>
        <dbReference type="ARBA" id="ARBA00004734"/>
    </source>
</evidence>
<dbReference type="GO" id="GO:0044208">
    <property type="term" value="P:'de novo' AMP biosynthetic process"/>
    <property type="evidence" value="ECO:0007669"/>
    <property type="project" value="UniProtKB-UniPathway"/>
</dbReference>
<evidence type="ECO:0000256" key="3">
    <source>
        <dbReference type="ARBA" id="ARBA00008273"/>
    </source>
</evidence>
<dbReference type="Proteomes" id="UP000093514">
    <property type="component" value="Unassembled WGS sequence"/>
</dbReference>
<organism evidence="16 17">
    <name type="scientific">Orenia metallireducens</name>
    <dbReference type="NCBI Taxonomy" id="1413210"/>
    <lineage>
        <taxon>Bacteria</taxon>
        <taxon>Bacillati</taxon>
        <taxon>Bacillota</taxon>
        <taxon>Clostridia</taxon>
        <taxon>Halanaerobiales</taxon>
        <taxon>Halobacteroidaceae</taxon>
        <taxon>Orenia</taxon>
    </lineage>
</organism>
<feature type="domain" description="Adenylosuccinate lyase C-terminal" evidence="15">
    <location>
        <begin position="349"/>
        <end position="429"/>
    </location>
</feature>
<dbReference type="PRINTS" id="PR00149">
    <property type="entry name" value="FUMRATELYASE"/>
</dbReference>
<proteinExistence type="inferred from homology"/>
<evidence type="ECO:0000259" key="15">
    <source>
        <dbReference type="SMART" id="SM00998"/>
    </source>
</evidence>
<dbReference type="UniPathway" id="UPA00074">
    <property type="reaction ID" value="UER00132"/>
</dbReference>
<keyword evidence="17" id="KW-1185">Reference proteome</keyword>
<dbReference type="PROSITE" id="PS00163">
    <property type="entry name" value="FUMARATE_LYASES"/>
    <property type="match status" value="1"/>
</dbReference>
<dbReference type="Gene3D" id="1.10.275.10">
    <property type="entry name" value="Fumarase/aspartase (N-terminal domain)"/>
    <property type="match status" value="1"/>
</dbReference>
<dbReference type="PANTHER" id="PTHR43172">
    <property type="entry name" value="ADENYLOSUCCINATE LYASE"/>
    <property type="match status" value="1"/>
</dbReference>
<dbReference type="GO" id="GO:0006189">
    <property type="term" value="P:'de novo' IMP biosynthetic process"/>
    <property type="evidence" value="ECO:0007669"/>
    <property type="project" value="UniProtKB-UniPathway"/>
</dbReference>
<dbReference type="InterPro" id="IPR019468">
    <property type="entry name" value="AdenyloSucc_lyase_C"/>
</dbReference>
<evidence type="ECO:0000256" key="14">
    <source>
        <dbReference type="SAM" id="Coils"/>
    </source>
</evidence>
<evidence type="ECO:0000256" key="11">
    <source>
        <dbReference type="ARBA" id="ARBA00049115"/>
    </source>
</evidence>
<evidence type="ECO:0000256" key="10">
    <source>
        <dbReference type="ARBA" id="ARBA00030717"/>
    </source>
</evidence>
<dbReference type="CDD" id="cd01360">
    <property type="entry name" value="Adenylsuccinate_lyase_1"/>
    <property type="match status" value="1"/>
</dbReference>
<feature type="coiled-coil region" evidence="14">
    <location>
        <begin position="103"/>
        <end position="174"/>
    </location>
</feature>
<dbReference type="InterPro" id="IPR008948">
    <property type="entry name" value="L-Aspartase-like"/>
</dbReference>
<evidence type="ECO:0000313" key="17">
    <source>
        <dbReference type="Proteomes" id="UP000093514"/>
    </source>
</evidence>
<dbReference type="PRINTS" id="PR00145">
    <property type="entry name" value="ARGSUCLYASE"/>
</dbReference>
<dbReference type="SMART" id="SM00998">
    <property type="entry name" value="ADSL_C"/>
    <property type="match status" value="1"/>
</dbReference>
<protein>
    <recommendedName>
        <fullName evidence="5 12">Adenylosuccinate lyase</fullName>
        <shortName evidence="13">ASL</shortName>
        <ecNumber evidence="4 12">4.3.2.2</ecNumber>
    </recommendedName>
    <alternativeName>
        <fullName evidence="10 13">Adenylosuccinase</fullName>
    </alternativeName>
</protein>
<dbReference type="EC" id="4.3.2.2" evidence="4 12"/>
<dbReference type="FunFam" id="1.10.40.30:FF:000007">
    <property type="entry name" value="Adenylosuccinate lyase"/>
    <property type="match status" value="1"/>
</dbReference>
<dbReference type="InterPro" id="IPR020557">
    <property type="entry name" value="Fumarate_lyase_CS"/>
</dbReference>
<evidence type="ECO:0000256" key="4">
    <source>
        <dbReference type="ARBA" id="ARBA00012339"/>
    </source>
</evidence>
<dbReference type="PANTHER" id="PTHR43172:SF1">
    <property type="entry name" value="ADENYLOSUCCINATE LYASE"/>
    <property type="match status" value="1"/>
</dbReference>
<accession>A0A1C0ACV6</accession>
<dbReference type="GO" id="GO:0005829">
    <property type="term" value="C:cytosol"/>
    <property type="evidence" value="ECO:0007669"/>
    <property type="project" value="TreeGrafter"/>
</dbReference>
<dbReference type="Gene3D" id="1.10.40.30">
    <property type="entry name" value="Fumarase/aspartase (C-terminal domain)"/>
    <property type="match status" value="1"/>
</dbReference>
<dbReference type="FunFam" id="1.10.275.10:FF:000006">
    <property type="entry name" value="Adenylosuccinate lyase"/>
    <property type="match status" value="1"/>
</dbReference>
<dbReference type="Gene3D" id="1.20.200.10">
    <property type="entry name" value="Fumarase/aspartase (Central domain)"/>
    <property type="match status" value="1"/>
</dbReference>
<keyword evidence="14" id="KW-0175">Coiled coil</keyword>
<evidence type="ECO:0000256" key="12">
    <source>
        <dbReference type="NCBIfam" id="TIGR00928"/>
    </source>
</evidence>
<keyword evidence="6" id="KW-0028">Amino-acid biosynthesis</keyword>
<dbReference type="EMBL" id="LWDV01000005">
    <property type="protein sequence ID" value="OCL28478.1"/>
    <property type="molecule type" value="Genomic_DNA"/>
</dbReference>
<comment type="pathway">
    <text evidence="2 13">Purine metabolism; AMP biosynthesis via de novo pathway; AMP from IMP: step 2/2.</text>
</comment>
<dbReference type="InterPro" id="IPR022761">
    <property type="entry name" value="Fumarate_lyase_N"/>
</dbReference>
<comment type="caution">
    <text evidence="16">The sequence shown here is derived from an EMBL/GenBank/DDBJ whole genome shotgun (WGS) entry which is preliminary data.</text>
</comment>
<dbReference type="GO" id="GO:0004018">
    <property type="term" value="F:N6-(1,2-dicarboxyethyl)AMP AMP-lyase (fumarate-forming) activity"/>
    <property type="evidence" value="ECO:0007669"/>
    <property type="project" value="UniProtKB-UniRule"/>
</dbReference>
<dbReference type="OrthoDB" id="9768878at2"/>
<comment type="similarity">
    <text evidence="3 13">Belongs to the lyase 1 family. Adenylosuccinate lyase subfamily.</text>
</comment>
<dbReference type="NCBIfam" id="TIGR00928">
    <property type="entry name" value="purB"/>
    <property type="match status" value="1"/>
</dbReference>
<evidence type="ECO:0000256" key="13">
    <source>
        <dbReference type="RuleBase" id="RU361172"/>
    </source>
</evidence>
<dbReference type="GO" id="GO:0008652">
    <property type="term" value="P:amino acid biosynthetic process"/>
    <property type="evidence" value="ECO:0007669"/>
    <property type="project" value="UniProtKB-KW"/>
</dbReference>
<comment type="pathway">
    <text evidence="1 13">Purine metabolism; IMP biosynthesis via de novo pathway; 5-amino-1-(5-phospho-D-ribosyl)imidazole-4-carboxamide from 5-amino-1-(5-phospho-D-ribosyl)imidazole-4-carboxylate: step 2/2.</text>
</comment>
<reference evidence="17" key="1">
    <citation type="submission" date="2016-07" db="EMBL/GenBank/DDBJ databases">
        <authorList>
            <person name="Florea S."/>
            <person name="Webb J.S."/>
            <person name="Jaromczyk J."/>
            <person name="Schardl C.L."/>
        </authorList>
    </citation>
    <scope>NUCLEOTIDE SEQUENCE [LARGE SCALE GENOMIC DNA]</scope>
    <source>
        <strain evidence="17">Z6</strain>
    </source>
</reference>
<keyword evidence="8 13" id="KW-0456">Lyase</keyword>
<comment type="catalytic activity">
    <reaction evidence="11">
        <text>N(6)-(1,2-dicarboxyethyl)-AMP = fumarate + AMP</text>
        <dbReference type="Rhea" id="RHEA:16853"/>
        <dbReference type="ChEBI" id="CHEBI:29806"/>
        <dbReference type="ChEBI" id="CHEBI:57567"/>
        <dbReference type="ChEBI" id="CHEBI:456215"/>
        <dbReference type="EC" id="4.3.2.2"/>
    </reaction>
    <physiologicalReaction direction="left-to-right" evidence="11">
        <dbReference type="Rhea" id="RHEA:16854"/>
    </physiologicalReaction>
</comment>
<evidence type="ECO:0000256" key="9">
    <source>
        <dbReference type="ARBA" id="ARBA00024477"/>
    </source>
</evidence>
<dbReference type="RefSeq" id="WP_068714581.1">
    <property type="nucleotide sequence ID" value="NZ_LWDV01000005.1"/>
</dbReference>
<evidence type="ECO:0000256" key="7">
    <source>
        <dbReference type="ARBA" id="ARBA00022755"/>
    </source>
</evidence>
<dbReference type="InterPro" id="IPR000362">
    <property type="entry name" value="Fumarate_lyase_fam"/>
</dbReference>
<comment type="catalytic activity">
    <reaction evidence="9">
        <text>(2S)-2-[5-amino-1-(5-phospho-beta-D-ribosyl)imidazole-4-carboxamido]succinate = 5-amino-1-(5-phospho-beta-D-ribosyl)imidazole-4-carboxamide + fumarate</text>
        <dbReference type="Rhea" id="RHEA:23920"/>
        <dbReference type="ChEBI" id="CHEBI:29806"/>
        <dbReference type="ChEBI" id="CHEBI:58443"/>
        <dbReference type="ChEBI" id="CHEBI:58475"/>
        <dbReference type="EC" id="4.3.2.2"/>
    </reaction>
    <physiologicalReaction direction="left-to-right" evidence="9">
        <dbReference type="Rhea" id="RHEA:23921"/>
    </physiologicalReaction>
</comment>
<name>A0A1C0ACV6_9FIRM</name>
<evidence type="ECO:0000256" key="6">
    <source>
        <dbReference type="ARBA" id="ARBA00022605"/>
    </source>
</evidence>
<evidence type="ECO:0000256" key="5">
    <source>
        <dbReference type="ARBA" id="ARBA00017058"/>
    </source>
</evidence>
<dbReference type="GO" id="GO:0070626">
    <property type="term" value="F:(S)-2-(5-amino-1-(5-phospho-D-ribosyl)imidazole-4-carboxamido) succinate lyase (fumarate-forming) activity"/>
    <property type="evidence" value="ECO:0007669"/>
    <property type="project" value="TreeGrafter"/>
</dbReference>
<dbReference type="AlphaFoldDB" id="A0A1C0ACV6"/>
<keyword evidence="7 13" id="KW-0658">Purine biosynthesis</keyword>
<dbReference type="Pfam" id="PF00206">
    <property type="entry name" value="Lyase_1"/>
    <property type="match status" value="1"/>
</dbReference>
<evidence type="ECO:0000313" key="16">
    <source>
        <dbReference type="EMBL" id="OCL28478.1"/>
    </source>
</evidence>
<dbReference type="SUPFAM" id="SSF48557">
    <property type="entry name" value="L-aspartase-like"/>
    <property type="match status" value="1"/>
</dbReference>
<gene>
    <name evidence="16" type="ORF">U472_00910</name>
</gene>
<dbReference type="InterPro" id="IPR004769">
    <property type="entry name" value="Pur_lyase"/>
</dbReference>
<dbReference type="FunFam" id="1.20.200.10:FF:000008">
    <property type="entry name" value="Adenylosuccinate lyase"/>
    <property type="match status" value="1"/>
</dbReference>
<evidence type="ECO:0000256" key="1">
    <source>
        <dbReference type="ARBA" id="ARBA00004706"/>
    </source>
</evidence>
<dbReference type="Pfam" id="PF10397">
    <property type="entry name" value="ADSL_C"/>
    <property type="match status" value="1"/>
</dbReference>
<evidence type="ECO:0000256" key="8">
    <source>
        <dbReference type="ARBA" id="ARBA00023239"/>
    </source>
</evidence>
<dbReference type="UniPathway" id="UPA00075">
    <property type="reaction ID" value="UER00336"/>
</dbReference>
<sequence length="431" mass="49207">MINRYTLPKMQKIWDEENKFNKWLDIEIAVCEALTETGEIPQDDMDKIRENASFSVDRIKEIERETRHDILAFLTAVAESLGEESKYIHMGLTSSDVKDTARALQMKESLELILDDLQELKQALARQAKKYKMRVMIGRTHGVHAEPVTLGLKLANWYSEVNRHIERVEQLLERISVGKISGAVGTFANISPKVEELACKKLGIRAAAISSQILQRDRHAEYLSVLAIIASSLDKFATEIRNLQRTDILEIEESFKKGQKGSSAMPHKKNPITCERISGLSRVLKANANVGFDNVNLWHERDLTHSSPERIVLPDSSTLIDYMLNKFTDVVDNLAVYEENMEANLAKTKGLIFSQKVMLSLVDKGLLRDDAYAIVQRNALKAWNSEKTFKELLLADSELMEHMNKEEVEQIFDYSYHLKNIDVIYQRLGLE</sequence>